<proteinExistence type="predicted"/>
<gene>
    <name evidence="3" type="ORF">D9758_010914</name>
</gene>
<feature type="region of interest" description="Disordered" evidence="1">
    <location>
        <begin position="268"/>
        <end position="305"/>
    </location>
</feature>
<dbReference type="OrthoDB" id="435460at2759"/>
<protein>
    <recommendedName>
        <fullName evidence="2">TERF2-interacting telomeric protein 1 Myb domain-containing protein</fullName>
    </recommendedName>
</protein>
<dbReference type="CDD" id="cd11655">
    <property type="entry name" value="rap1_myb-like"/>
    <property type="match status" value="1"/>
</dbReference>
<feature type="compositionally biased region" description="Polar residues" evidence="1">
    <location>
        <begin position="632"/>
        <end position="654"/>
    </location>
</feature>
<dbReference type="SUPFAM" id="SSF46689">
    <property type="entry name" value="Homeodomain-like"/>
    <property type="match status" value="1"/>
</dbReference>
<feature type="compositionally biased region" description="Basic and acidic residues" evidence="1">
    <location>
        <begin position="723"/>
        <end position="743"/>
    </location>
</feature>
<feature type="region of interest" description="Disordered" evidence="1">
    <location>
        <begin position="443"/>
        <end position="512"/>
    </location>
</feature>
<sequence>MGSRVAFTEEDDRRLAEFIAFFSAANNRRGNVIYKMLTDNKDNLWPWSSRHTWHSWRDRYVKRQDAFDRMIRKIQTGATIVGQATPGASNAQAGPGPSTLAARRADTMGATNATRKRRRSSSPGDSGAQAVSPKKKTARGRPTTKRVPARRQEFVDEDSDEEVQPKMHSNAATSHQPIQNSDAESEENVSERVEVQNLLSLDNEHANRPRVVPDHREYVNLEALPPREDPRLSTPLIIVAANSEEAASSKLGSGLDSDVEEDMVEETVPATSKSGAIPFSRPSPAFMTTGKSKTITAQSNNDANRANIDTSLRTHPKSENHPPNSKLAISFSTSASGVAVGADSEKTSQAQVGRPIKENGKERALPALSLYGEGSHGVVASMERGDFSTENNPAVPLRSSAKLFPHKETVVEASPAKHRGSGTYPIRAGHPQERAVATSYPVLSASKPSPLANEIVEDSETETESEPEAETKLAPPAACSRSSTPVSDGGEGVRAGSRPSGSMESISLNQGSYEEESGYDLVVEDLHDIDATQRIGIDGVAWDDYRVHDLRDLEQTQNIHDYVLGDDEGIGTQDVEMGSPPIQDCHEEDKENRQASSLPHLLQHEASRSLSRSSTRSSLSSSQSQEPHQHHPFSQTQTQVPAWMLESQSSQSTHPFDHSSEESQTQATRGDNSLGSQESPATLDEGLRTMSRALKFYLPDPSSSNSEDRSHHGQGASSCASSGHEREDGLSLHKHHRDDDKAKGVLSMLSGQGRTLARRRTELHDEATEDEETNDEGEDFRCGSPSSLFSVCPSPTPGSDDTVELEEAEDTDASDTEAYVDRTLIRVAERYGFPKMYVRELWKSVRDCVQEDAVGDGLAEVQRIIETLDGVKAAMLDEWRFRKKSIV</sequence>
<feature type="region of interest" description="Disordered" evidence="1">
    <location>
        <begin position="565"/>
        <end position="681"/>
    </location>
</feature>
<feature type="compositionally biased region" description="Polar residues" evidence="1">
    <location>
        <begin position="289"/>
        <end position="305"/>
    </location>
</feature>
<feature type="compositionally biased region" description="Polar residues" evidence="1">
    <location>
        <begin position="662"/>
        <end position="680"/>
    </location>
</feature>
<feature type="compositionally biased region" description="Acidic residues" evidence="1">
    <location>
        <begin position="455"/>
        <end position="468"/>
    </location>
</feature>
<evidence type="ECO:0000259" key="2">
    <source>
        <dbReference type="Pfam" id="PF08914"/>
    </source>
</evidence>
<feature type="compositionally biased region" description="Acidic residues" evidence="1">
    <location>
        <begin position="801"/>
        <end position="815"/>
    </location>
</feature>
<feature type="compositionally biased region" description="Low complexity" evidence="1">
    <location>
        <begin position="608"/>
        <end position="625"/>
    </location>
</feature>
<feature type="compositionally biased region" description="Basic and acidic residues" evidence="1">
    <location>
        <begin position="584"/>
        <end position="593"/>
    </location>
</feature>
<feature type="compositionally biased region" description="Polar residues" evidence="1">
    <location>
        <begin position="170"/>
        <end position="182"/>
    </location>
</feature>
<comment type="caution">
    <text evidence="3">The sequence shown here is derived from an EMBL/GenBank/DDBJ whole genome shotgun (WGS) entry which is preliminary data.</text>
</comment>
<dbReference type="InterPro" id="IPR009057">
    <property type="entry name" value="Homeodomain-like_sf"/>
</dbReference>
<dbReference type="Pfam" id="PF08914">
    <property type="entry name" value="Myb_Rap1"/>
    <property type="match status" value="1"/>
</dbReference>
<evidence type="ECO:0000313" key="3">
    <source>
        <dbReference type="EMBL" id="KAF5348393.1"/>
    </source>
</evidence>
<feature type="compositionally biased region" description="Basic residues" evidence="1">
    <location>
        <begin position="133"/>
        <end position="149"/>
    </location>
</feature>
<accession>A0A8H5CVM1</accession>
<feature type="domain" description="TERF2-interacting telomeric protein 1 Myb" evidence="2">
    <location>
        <begin position="7"/>
        <end position="63"/>
    </location>
</feature>
<dbReference type="InterPro" id="IPR015010">
    <property type="entry name" value="TERF2IP_Myb"/>
</dbReference>
<feature type="compositionally biased region" description="Acidic residues" evidence="1">
    <location>
        <begin position="767"/>
        <end position="778"/>
    </location>
</feature>
<evidence type="ECO:0000256" key="1">
    <source>
        <dbReference type="SAM" id="MobiDB-lite"/>
    </source>
</evidence>
<feature type="region of interest" description="Disordered" evidence="1">
    <location>
        <begin position="106"/>
        <end position="190"/>
    </location>
</feature>
<feature type="region of interest" description="Disordered" evidence="1">
    <location>
        <begin position="697"/>
        <end position="816"/>
    </location>
</feature>
<feature type="region of interest" description="Disordered" evidence="1">
    <location>
        <begin position="340"/>
        <end position="361"/>
    </location>
</feature>
<name>A0A8H5CVM1_9AGAR</name>
<reference evidence="3 4" key="1">
    <citation type="journal article" date="2020" name="ISME J.">
        <title>Uncovering the hidden diversity of litter-decomposition mechanisms in mushroom-forming fungi.</title>
        <authorList>
            <person name="Floudas D."/>
            <person name="Bentzer J."/>
            <person name="Ahren D."/>
            <person name="Johansson T."/>
            <person name="Persson P."/>
            <person name="Tunlid A."/>
        </authorList>
    </citation>
    <scope>NUCLEOTIDE SEQUENCE [LARGE SCALE GENOMIC DNA]</scope>
    <source>
        <strain evidence="3 4">CBS 291.85</strain>
    </source>
</reference>
<dbReference type="Proteomes" id="UP000559256">
    <property type="component" value="Unassembled WGS sequence"/>
</dbReference>
<feature type="compositionally biased region" description="Polar residues" evidence="1">
    <location>
        <begin position="499"/>
        <end position="512"/>
    </location>
</feature>
<dbReference type="AlphaFoldDB" id="A0A8H5CVM1"/>
<evidence type="ECO:0000313" key="4">
    <source>
        <dbReference type="Proteomes" id="UP000559256"/>
    </source>
</evidence>
<dbReference type="EMBL" id="JAACJM010000086">
    <property type="protein sequence ID" value="KAF5348393.1"/>
    <property type="molecule type" value="Genomic_DNA"/>
</dbReference>
<feature type="region of interest" description="Disordered" evidence="1">
    <location>
        <begin position="82"/>
        <end position="101"/>
    </location>
</feature>
<keyword evidence="4" id="KW-1185">Reference proteome</keyword>
<feature type="region of interest" description="Disordered" evidence="1">
    <location>
        <begin position="412"/>
        <end position="431"/>
    </location>
</feature>
<dbReference type="Gene3D" id="1.10.10.60">
    <property type="entry name" value="Homeodomain-like"/>
    <property type="match status" value="1"/>
</dbReference>
<organism evidence="3 4">
    <name type="scientific">Tetrapyrgos nigripes</name>
    <dbReference type="NCBI Taxonomy" id="182062"/>
    <lineage>
        <taxon>Eukaryota</taxon>
        <taxon>Fungi</taxon>
        <taxon>Dikarya</taxon>
        <taxon>Basidiomycota</taxon>
        <taxon>Agaricomycotina</taxon>
        <taxon>Agaricomycetes</taxon>
        <taxon>Agaricomycetidae</taxon>
        <taxon>Agaricales</taxon>
        <taxon>Marasmiineae</taxon>
        <taxon>Marasmiaceae</taxon>
        <taxon>Tetrapyrgos</taxon>
    </lineage>
</organism>